<keyword evidence="2" id="KW-1185">Reference proteome</keyword>
<reference evidence="1 2" key="1">
    <citation type="submission" date="2015-03" db="EMBL/GenBank/DDBJ databases">
        <authorList>
            <person name="Krishnan R."/>
            <person name="Midha S."/>
            <person name="Patil P.B."/>
            <person name="Rameshkumar N."/>
        </authorList>
    </citation>
    <scope>NUCLEOTIDE SEQUENCE [LARGE SCALE GENOMIC DNA]</scope>
    <source>
        <strain evidence="1 2">L1E11</strain>
    </source>
</reference>
<dbReference type="Proteomes" id="UP000248090">
    <property type="component" value="Unassembled WGS sequence"/>
</dbReference>
<accession>A0ABX5LUU3</accession>
<protein>
    <submittedName>
        <fullName evidence="1">Uncharacterized protein</fullName>
    </submittedName>
</protein>
<evidence type="ECO:0000313" key="2">
    <source>
        <dbReference type="Proteomes" id="UP000248090"/>
    </source>
</evidence>
<sequence length="103" mass="11480">MDTTVLALFQFAAMLMQRRAAQFPLSKFTHSAMFWPECPWAEPGECAVDWRLFGGLSPTEVAALSSEDRQCVMTLSLSPVWQQCVTTLFAEMDVWLSSEVAAA</sequence>
<evidence type="ECO:0000313" key="1">
    <source>
        <dbReference type="EMBL" id="PXF30442.1"/>
    </source>
</evidence>
<proteinExistence type="predicted"/>
<organism evidence="1 2">
    <name type="scientific">Pokkaliibacter plantistimulans</name>
    <dbReference type="NCBI Taxonomy" id="1635171"/>
    <lineage>
        <taxon>Bacteria</taxon>
        <taxon>Pseudomonadati</taxon>
        <taxon>Pseudomonadota</taxon>
        <taxon>Gammaproteobacteria</taxon>
        <taxon>Oceanospirillales</taxon>
        <taxon>Balneatrichaceae</taxon>
        <taxon>Pokkaliibacter</taxon>
    </lineage>
</organism>
<gene>
    <name evidence="1" type="ORF">WH50_15370</name>
</gene>
<comment type="caution">
    <text evidence="1">The sequence shown here is derived from an EMBL/GenBank/DDBJ whole genome shotgun (WGS) entry which is preliminary data.</text>
</comment>
<dbReference type="EMBL" id="LAPT01000076">
    <property type="protein sequence ID" value="PXF30442.1"/>
    <property type="molecule type" value="Genomic_DNA"/>
</dbReference>
<name>A0ABX5LUU3_9GAMM</name>